<dbReference type="EMBL" id="FOVL01000014">
    <property type="protein sequence ID" value="SFN72016.1"/>
    <property type="molecule type" value="Genomic_DNA"/>
</dbReference>
<organism evidence="2 3">
    <name type="scientific">Salegentibacter flavus</name>
    <dbReference type="NCBI Taxonomy" id="287099"/>
    <lineage>
        <taxon>Bacteria</taxon>
        <taxon>Pseudomonadati</taxon>
        <taxon>Bacteroidota</taxon>
        <taxon>Flavobacteriia</taxon>
        <taxon>Flavobacteriales</taxon>
        <taxon>Flavobacteriaceae</taxon>
        <taxon>Salegentibacter</taxon>
    </lineage>
</organism>
<dbReference type="InterPro" id="IPR036163">
    <property type="entry name" value="HMA_dom_sf"/>
</dbReference>
<reference evidence="2 3" key="1">
    <citation type="submission" date="2016-10" db="EMBL/GenBank/DDBJ databases">
        <authorList>
            <person name="de Groot N.N."/>
        </authorList>
    </citation>
    <scope>NUCLEOTIDE SEQUENCE [LARGE SCALE GENOMIC DNA]</scope>
    <source>
        <strain evidence="2 3">DSM 17794</strain>
    </source>
</reference>
<dbReference type="GO" id="GO:0046872">
    <property type="term" value="F:metal ion binding"/>
    <property type="evidence" value="ECO:0007669"/>
    <property type="project" value="InterPro"/>
</dbReference>
<dbReference type="PROSITE" id="PS50846">
    <property type="entry name" value="HMA_2"/>
    <property type="match status" value="1"/>
</dbReference>
<dbReference type="InterPro" id="IPR006121">
    <property type="entry name" value="HMA_dom"/>
</dbReference>
<dbReference type="RefSeq" id="WP_093409696.1">
    <property type="nucleotide sequence ID" value="NZ_FOVL01000014.1"/>
</dbReference>
<proteinExistence type="predicted"/>
<evidence type="ECO:0000259" key="1">
    <source>
        <dbReference type="PROSITE" id="PS50846"/>
    </source>
</evidence>
<dbReference type="OrthoDB" id="677920at2"/>
<accession>A0A1I5BBE6</accession>
<dbReference type="Pfam" id="PF00403">
    <property type="entry name" value="HMA"/>
    <property type="match status" value="1"/>
</dbReference>
<keyword evidence="3" id="KW-1185">Reference proteome</keyword>
<dbReference type="SUPFAM" id="SSF55008">
    <property type="entry name" value="HMA, heavy metal-associated domain"/>
    <property type="match status" value="1"/>
</dbReference>
<evidence type="ECO:0000313" key="2">
    <source>
        <dbReference type="EMBL" id="SFN72016.1"/>
    </source>
</evidence>
<feature type="domain" description="HMA" evidence="1">
    <location>
        <begin position="1"/>
        <end position="66"/>
    </location>
</feature>
<dbReference type="Gene3D" id="3.30.70.100">
    <property type="match status" value="1"/>
</dbReference>
<dbReference type="STRING" id="287099.SAMN05660413_02280"/>
<dbReference type="Proteomes" id="UP000199153">
    <property type="component" value="Unassembled WGS sequence"/>
</dbReference>
<dbReference type="AlphaFoldDB" id="A0A1I5BBE6"/>
<name>A0A1I5BBE6_9FLAO</name>
<dbReference type="CDD" id="cd00371">
    <property type="entry name" value="HMA"/>
    <property type="match status" value="1"/>
</dbReference>
<protein>
    <submittedName>
        <fullName evidence="2">Copper chaperone CopZ</fullName>
    </submittedName>
</protein>
<sequence>MEKTITVQNLRCGGCVNTITTKISEMENIDNVQVDKETSAVSFQYTEPEDAVKVKDKLKKLGYPEIDDKNSLMSKASSMVSCASGKF</sequence>
<evidence type="ECO:0000313" key="3">
    <source>
        <dbReference type="Proteomes" id="UP000199153"/>
    </source>
</evidence>
<gene>
    <name evidence="2" type="ORF">SAMN05660413_02280</name>
</gene>